<keyword evidence="2" id="KW-0175">Coiled coil</keyword>
<feature type="compositionally biased region" description="Low complexity" evidence="3">
    <location>
        <begin position="502"/>
        <end position="519"/>
    </location>
</feature>
<evidence type="ECO:0000313" key="5">
    <source>
        <dbReference type="RefSeq" id="XP_013411425.1"/>
    </source>
</evidence>
<feature type="compositionally biased region" description="Basic and acidic residues" evidence="3">
    <location>
        <begin position="384"/>
        <end position="405"/>
    </location>
</feature>
<accession>A0A1S3JLY6</accession>
<protein>
    <submittedName>
        <fullName evidence="5">Filaggrin-2 isoform X1</fullName>
    </submittedName>
</protein>
<feature type="compositionally biased region" description="Polar residues" evidence="3">
    <location>
        <begin position="771"/>
        <end position="783"/>
    </location>
</feature>
<feature type="compositionally biased region" description="Basic and acidic residues" evidence="3">
    <location>
        <begin position="573"/>
        <end position="584"/>
    </location>
</feature>
<name>A0A1S3JLY6_LINAN</name>
<feature type="compositionally biased region" description="Basic residues" evidence="3">
    <location>
        <begin position="124"/>
        <end position="133"/>
    </location>
</feature>
<organism evidence="4 5">
    <name type="scientific">Lingula anatina</name>
    <name type="common">Brachiopod</name>
    <name type="synonym">Lingula unguis</name>
    <dbReference type="NCBI Taxonomy" id="7574"/>
    <lineage>
        <taxon>Eukaryota</taxon>
        <taxon>Metazoa</taxon>
        <taxon>Spiralia</taxon>
        <taxon>Lophotrochozoa</taxon>
        <taxon>Brachiopoda</taxon>
        <taxon>Linguliformea</taxon>
        <taxon>Lingulata</taxon>
        <taxon>Lingulida</taxon>
        <taxon>Linguloidea</taxon>
        <taxon>Lingulidae</taxon>
        <taxon>Lingula</taxon>
    </lineage>
</organism>
<feature type="compositionally biased region" description="Basic and acidic residues" evidence="3">
    <location>
        <begin position="239"/>
        <end position="249"/>
    </location>
</feature>
<feature type="region of interest" description="Disordered" evidence="3">
    <location>
        <begin position="48"/>
        <end position="625"/>
    </location>
</feature>
<evidence type="ECO:0000256" key="3">
    <source>
        <dbReference type="SAM" id="MobiDB-lite"/>
    </source>
</evidence>
<evidence type="ECO:0000256" key="1">
    <source>
        <dbReference type="ARBA" id="ARBA00022553"/>
    </source>
</evidence>
<dbReference type="AlphaFoldDB" id="A0A1S3JLY6"/>
<feature type="compositionally biased region" description="Low complexity" evidence="3">
    <location>
        <begin position="212"/>
        <end position="225"/>
    </location>
</feature>
<dbReference type="InParanoid" id="A0A1S3JLY6"/>
<dbReference type="Proteomes" id="UP000085678">
    <property type="component" value="Unplaced"/>
</dbReference>
<keyword evidence="1" id="KW-0597">Phosphoprotein</keyword>
<proteinExistence type="predicted"/>
<reference evidence="5" key="1">
    <citation type="submission" date="2025-08" db="UniProtKB">
        <authorList>
            <consortium name="RefSeq"/>
        </authorList>
    </citation>
    <scope>IDENTIFICATION</scope>
    <source>
        <tissue evidence="5">Gonads</tissue>
    </source>
</reference>
<sequence length="837" mass="93599">MASNRTPYQRSSPTKELFLDILTKEEKEALLTKKMEDLKKKNEMLKKRHEEVEADKQFARQISAKDPPVKDDGDSWPRKPVKDRLGSPRKEAPDFDFDDSRNNHQHDNRGRGRHEFGQDDSRDHHNHGSRGGRGRQDHRGGRGRGRHFQNMDDEEGRPHSGGRRGRGRGNRPTSFHQQQDSGHDEAPWHQGGGRGGKQDHDGRSDDRRGGNRRPPSGRTPTSPTEGGPPPDPAFNFLADRARDRDDDGHGPPPQGGSRDEGSRRHPRNFGGSNFDDVKTRIQKERGKTRYKGPPRSNMEMAMRMTGKERREYQEWKAERDRIDQARIQRQRDTGGDWRREWDHDKEEARFDDLPSPSATEPAKRPVLANQQPLNIIAGRIGSGRFDRGDRQERQRGEGISKKEPPHGGNSNQGGSRGGKGRGSSPRNRTTSSGSDEHRKVQKQEDSLLIKIDNQKAGRGRKSERGGRGRARGRGQGHEGSSRGRGGERLTQEDKSKAEENLGSTSRSDTLSQSESSESGSQKHLESEDLNDSNISSGLTEGGYGEHSDQWPEGEEQWHEGEHGQPENQNSPHPNEDEGHYGDHHDDDEEWEDCPEDEDHHDYEEDEEEEAENSETSKLDTSQEVESLTKNLKLDIAAAAEPTTPTSPEVTLKTPVHVVDWAAEMEERYPDNSPPQAGCRSDDVGAAGDTAAEQGNTQDASTKDEGEHAKDDMADNMIEDRAVEKIGDGDVQESSEVTPDVKNTMHAETSEQATLSESVVADVVENSEKTCEQTLPTQQLQQSEQDSDVLDTETKVENGNANPKQVFTSDNTEQSKEENKDATEECSRPEDISTENKS</sequence>
<dbReference type="InterPro" id="IPR029336">
    <property type="entry name" value="DUF4594"/>
</dbReference>
<feature type="compositionally biased region" description="Basic and acidic residues" evidence="3">
    <location>
        <begin position="305"/>
        <end position="352"/>
    </location>
</feature>
<feature type="compositionally biased region" description="Basic and acidic residues" evidence="3">
    <location>
        <begin position="196"/>
        <end position="209"/>
    </location>
</feature>
<feature type="compositionally biased region" description="Basic and acidic residues" evidence="3">
    <location>
        <begin position="48"/>
        <end position="58"/>
    </location>
</feature>
<dbReference type="PANTHER" id="PTHR15635">
    <property type="entry name" value="COILED-COIL DOMAIN CONTAINING PROTEIN 9"/>
    <property type="match status" value="1"/>
</dbReference>
<feature type="compositionally biased region" description="Basic and acidic residues" evidence="3">
    <location>
        <begin position="543"/>
        <end position="564"/>
    </location>
</feature>
<feature type="compositionally biased region" description="Gly residues" evidence="3">
    <location>
        <begin position="410"/>
        <end position="421"/>
    </location>
</feature>
<feature type="compositionally biased region" description="Polar residues" evidence="3">
    <location>
        <begin position="613"/>
        <end position="625"/>
    </location>
</feature>
<feature type="compositionally biased region" description="Basic and acidic residues" evidence="3">
    <location>
        <begin position="67"/>
        <end position="123"/>
    </location>
</feature>
<feature type="compositionally biased region" description="Basic residues" evidence="3">
    <location>
        <begin position="160"/>
        <end position="169"/>
    </location>
</feature>
<dbReference type="KEGG" id="lak:106174417"/>
<feature type="compositionally biased region" description="Basic and acidic residues" evidence="3">
    <location>
        <begin position="475"/>
        <end position="499"/>
    </location>
</feature>
<feature type="compositionally biased region" description="Basic and acidic residues" evidence="3">
    <location>
        <begin position="275"/>
        <end position="287"/>
    </location>
</feature>
<dbReference type="PANTHER" id="PTHR15635:SF12">
    <property type="entry name" value="HABP4_PAI-RBP1 DOMAIN-CONTAINING PROTEIN"/>
    <property type="match status" value="1"/>
</dbReference>
<feature type="compositionally biased region" description="Polar residues" evidence="3">
    <location>
        <begin position="796"/>
        <end position="811"/>
    </location>
</feature>
<dbReference type="STRING" id="7574.A0A1S3JLY6"/>
<feature type="compositionally biased region" description="Basic and acidic residues" evidence="3">
    <location>
        <begin position="434"/>
        <end position="466"/>
    </location>
</feature>
<dbReference type="GeneID" id="106174417"/>
<feature type="compositionally biased region" description="Basic and acidic residues" evidence="3">
    <location>
        <begin position="812"/>
        <end position="837"/>
    </location>
</feature>
<dbReference type="Pfam" id="PF15266">
    <property type="entry name" value="DUF4594"/>
    <property type="match status" value="1"/>
</dbReference>
<feature type="compositionally biased region" description="Acidic residues" evidence="3">
    <location>
        <begin position="603"/>
        <end position="612"/>
    </location>
</feature>
<feature type="compositionally biased region" description="Basic and acidic residues" evidence="3">
    <location>
        <begin position="700"/>
        <end position="727"/>
    </location>
</feature>
<dbReference type="OrthoDB" id="10058133at2759"/>
<feature type="compositionally biased region" description="Acidic residues" evidence="3">
    <location>
        <begin position="585"/>
        <end position="596"/>
    </location>
</feature>
<evidence type="ECO:0000256" key="2">
    <source>
        <dbReference type="ARBA" id="ARBA00023054"/>
    </source>
</evidence>
<gene>
    <name evidence="5" type="primary">LOC106174417</name>
</gene>
<keyword evidence="4" id="KW-1185">Reference proteome</keyword>
<evidence type="ECO:0000313" key="4">
    <source>
        <dbReference type="Proteomes" id="UP000085678"/>
    </source>
</evidence>
<feature type="region of interest" description="Disordered" evidence="3">
    <location>
        <begin position="662"/>
        <end position="837"/>
    </location>
</feature>
<dbReference type="RefSeq" id="XP_013411425.1">
    <property type="nucleotide sequence ID" value="XM_013555971.1"/>
</dbReference>